<dbReference type="Proteomes" id="UP000177876">
    <property type="component" value="Unassembled WGS sequence"/>
</dbReference>
<sequence>MRGWRSLISKDWKTILRNRLLLVVLIIYPFIIMGVIGAAFYDTGRPVPLGVVNLDYLEKGEIVWVGNRVGAGRLEAQRLLRAGGKIESYNNQGEALSALQAEEVGIIALTWDPPEGRKWIGSKLSRDQVADAFSQLQLSAPLRDYDTADIALRSFEDGTNDLLFGLRSEYYPSLGETLWLDGQNNDSSSLLERFSADVTETIEYQSESAARDALSKGRIDAVIILPRGFIHDLKTLDRTADIQVILDQSNLVKAEFAETSIRGFLSRINEGVVRSKMAAVAVGLYSLVGGGDFFGTQITGLREIRDNLESIRAALAGNPELQATLDGGIELADTVINDIEEAMTYLRGTALPISLDVSSVAGRPLSTKDAVVPSLIALSILWTGVLCGAILMVGEDEEGMSQRLRLTDMGPFALIGSKLLLATAIVFVQSITMLLVAVAILGAFASNIPLALVVIAATCFSCIGIGLLIAAFARQVAGAVILSVLISFPLIFMTGALFPLSQMPAFMQWIARAVPVTYAIEALSGVMLRGQSIAGVGWEIVVLLAFGVAFLALSSILFKRRAV</sequence>
<gene>
    <name evidence="10" type="ORF">A2Y75_02400</name>
</gene>
<feature type="transmembrane region" description="Helical" evidence="8">
    <location>
        <begin position="419"/>
        <end position="444"/>
    </location>
</feature>
<accession>A0A1F2WTU7</accession>
<proteinExistence type="inferred from homology"/>
<dbReference type="Gene3D" id="3.40.1710.10">
    <property type="entry name" value="abc type-2 transporter like domain"/>
    <property type="match status" value="1"/>
</dbReference>
<dbReference type="STRING" id="1797197.A2Y75_02400"/>
<name>A0A1F2WTU7_9ACTN</name>
<evidence type="ECO:0000256" key="1">
    <source>
        <dbReference type="ARBA" id="ARBA00004651"/>
    </source>
</evidence>
<keyword evidence="3 8" id="KW-0813">Transport</keyword>
<dbReference type="InterPro" id="IPR047817">
    <property type="entry name" value="ABC2_TM_bact-type"/>
</dbReference>
<dbReference type="InterPro" id="IPR000412">
    <property type="entry name" value="ABC_2_transport"/>
</dbReference>
<evidence type="ECO:0000256" key="7">
    <source>
        <dbReference type="ARBA" id="ARBA00023136"/>
    </source>
</evidence>
<keyword evidence="6 8" id="KW-1133">Transmembrane helix</keyword>
<evidence type="ECO:0000313" key="10">
    <source>
        <dbReference type="EMBL" id="OFW60156.1"/>
    </source>
</evidence>
<evidence type="ECO:0000256" key="5">
    <source>
        <dbReference type="ARBA" id="ARBA00022692"/>
    </source>
</evidence>
<dbReference type="GO" id="GO:0140359">
    <property type="term" value="F:ABC-type transporter activity"/>
    <property type="evidence" value="ECO:0007669"/>
    <property type="project" value="InterPro"/>
</dbReference>
<comment type="caution">
    <text evidence="10">The sequence shown here is derived from an EMBL/GenBank/DDBJ whole genome shotgun (WGS) entry which is preliminary data.</text>
</comment>
<evidence type="ECO:0000256" key="6">
    <source>
        <dbReference type="ARBA" id="ARBA00022989"/>
    </source>
</evidence>
<dbReference type="GO" id="GO:0043190">
    <property type="term" value="C:ATP-binding cassette (ABC) transporter complex"/>
    <property type="evidence" value="ECO:0007669"/>
    <property type="project" value="InterPro"/>
</dbReference>
<dbReference type="PANTHER" id="PTHR30294">
    <property type="entry name" value="MEMBRANE COMPONENT OF ABC TRANSPORTER YHHJ-RELATED"/>
    <property type="match status" value="1"/>
</dbReference>
<keyword evidence="5 8" id="KW-0812">Transmembrane</keyword>
<comment type="similarity">
    <text evidence="2 8">Belongs to the ABC-2 integral membrane protein family.</text>
</comment>
<feature type="transmembrane region" description="Helical" evidence="8">
    <location>
        <begin position="540"/>
        <end position="558"/>
    </location>
</feature>
<feature type="transmembrane region" description="Helical" evidence="8">
    <location>
        <begin position="20"/>
        <end position="41"/>
    </location>
</feature>
<dbReference type="AlphaFoldDB" id="A0A1F2WTU7"/>
<protein>
    <recommendedName>
        <fullName evidence="8">Transport permease protein</fullName>
    </recommendedName>
</protein>
<evidence type="ECO:0000256" key="4">
    <source>
        <dbReference type="ARBA" id="ARBA00022475"/>
    </source>
</evidence>
<reference evidence="10 11" key="1">
    <citation type="journal article" date="2016" name="Nat. Commun.">
        <title>Thousands of microbial genomes shed light on interconnected biogeochemical processes in an aquifer system.</title>
        <authorList>
            <person name="Anantharaman K."/>
            <person name="Brown C.T."/>
            <person name="Hug L.A."/>
            <person name="Sharon I."/>
            <person name="Castelle C.J."/>
            <person name="Probst A.J."/>
            <person name="Thomas B.C."/>
            <person name="Singh A."/>
            <person name="Wilkins M.J."/>
            <person name="Karaoz U."/>
            <person name="Brodie E.L."/>
            <person name="Williams K.H."/>
            <person name="Hubbard S.S."/>
            <person name="Banfield J.F."/>
        </authorList>
    </citation>
    <scope>NUCLEOTIDE SEQUENCE [LARGE SCALE GENOMIC DNA]</scope>
</reference>
<feature type="domain" description="ABC transmembrane type-2" evidence="9">
    <location>
        <begin position="333"/>
        <end position="561"/>
    </location>
</feature>
<dbReference type="EMBL" id="MELK01000006">
    <property type="protein sequence ID" value="OFW60156.1"/>
    <property type="molecule type" value="Genomic_DNA"/>
</dbReference>
<dbReference type="Pfam" id="PF12698">
    <property type="entry name" value="ABC2_membrane_3"/>
    <property type="match status" value="1"/>
</dbReference>
<feature type="transmembrane region" description="Helical" evidence="8">
    <location>
        <begin position="450"/>
        <end position="472"/>
    </location>
</feature>
<comment type="subcellular location">
    <subcellularLocation>
        <location evidence="1 8">Cell membrane</location>
        <topology evidence="1 8">Multi-pass membrane protein</topology>
    </subcellularLocation>
</comment>
<dbReference type="InterPro" id="IPR051449">
    <property type="entry name" value="ABC-2_transporter_component"/>
</dbReference>
<organism evidence="10 11">
    <name type="scientific">Candidatus Solincola sediminis</name>
    <dbReference type="NCBI Taxonomy" id="1797199"/>
    <lineage>
        <taxon>Bacteria</taxon>
        <taxon>Bacillati</taxon>
        <taxon>Actinomycetota</taxon>
        <taxon>Candidatus Geothermincolia</taxon>
        <taxon>Candidatus Geothermincolales</taxon>
        <taxon>Candidatus Geothermincolaceae</taxon>
        <taxon>Candidatus Solincola</taxon>
    </lineage>
</organism>
<evidence type="ECO:0000313" key="11">
    <source>
        <dbReference type="Proteomes" id="UP000177876"/>
    </source>
</evidence>
<keyword evidence="7 8" id="KW-0472">Membrane</keyword>
<dbReference type="PANTHER" id="PTHR30294:SF29">
    <property type="entry name" value="MULTIDRUG ABC TRANSPORTER PERMEASE YBHS-RELATED"/>
    <property type="match status" value="1"/>
</dbReference>
<evidence type="ECO:0000259" key="9">
    <source>
        <dbReference type="PROSITE" id="PS51012"/>
    </source>
</evidence>
<dbReference type="PROSITE" id="PS51012">
    <property type="entry name" value="ABC_TM2"/>
    <property type="match status" value="1"/>
</dbReference>
<dbReference type="InterPro" id="IPR013525">
    <property type="entry name" value="ABC2_TM"/>
</dbReference>
<feature type="transmembrane region" description="Helical" evidence="8">
    <location>
        <begin position="370"/>
        <end position="393"/>
    </location>
</feature>
<keyword evidence="4 8" id="KW-1003">Cell membrane</keyword>
<feature type="transmembrane region" description="Helical" evidence="8">
    <location>
        <begin position="479"/>
        <end position="500"/>
    </location>
</feature>
<evidence type="ECO:0000256" key="3">
    <source>
        <dbReference type="ARBA" id="ARBA00022448"/>
    </source>
</evidence>
<evidence type="ECO:0000256" key="8">
    <source>
        <dbReference type="RuleBase" id="RU361157"/>
    </source>
</evidence>
<evidence type="ECO:0000256" key="2">
    <source>
        <dbReference type="ARBA" id="ARBA00007783"/>
    </source>
</evidence>
<dbReference type="PRINTS" id="PR00164">
    <property type="entry name" value="ABC2TRNSPORT"/>
</dbReference>